<protein>
    <submittedName>
        <fullName evidence="3">Uncharacterized protein</fullName>
    </submittedName>
</protein>
<accession>A0A0F9AAZ6</accession>
<feature type="region of interest" description="Disordered" evidence="1">
    <location>
        <begin position="1"/>
        <end position="27"/>
    </location>
</feature>
<reference evidence="3" key="1">
    <citation type="journal article" date="2015" name="Nature">
        <title>Complex archaea that bridge the gap between prokaryotes and eukaryotes.</title>
        <authorList>
            <person name="Spang A."/>
            <person name="Saw J.H."/>
            <person name="Jorgensen S.L."/>
            <person name="Zaremba-Niedzwiedzka K."/>
            <person name="Martijn J."/>
            <person name="Lind A.E."/>
            <person name="van Eijk R."/>
            <person name="Schleper C."/>
            <person name="Guy L."/>
            <person name="Ettema T.J."/>
        </authorList>
    </citation>
    <scope>NUCLEOTIDE SEQUENCE</scope>
</reference>
<keyword evidence="2" id="KW-1133">Transmembrane helix</keyword>
<organism evidence="3">
    <name type="scientific">marine sediment metagenome</name>
    <dbReference type="NCBI Taxonomy" id="412755"/>
    <lineage>
        <taxon>unclassified sequences</taxon>
        <taxon>metagenomes</taxon>
        <taxon>ecological metagenomes</taxon>
    </lineage>
</organism>
<feature type="transmembrane region" description="Helical" evidence="2">
    <location>
        <begin position="33"/>
        <end position="50"/>
    </location>
</feature>
<sequence length="55" mass="6233">MAGSGPEARERKTDDKDAPPGPARSKRSGWHRVRFLSIIFVLLACLGFWHKTILR</sequence>
<comment type="caution">
    <text evidence="3">The sequence shown here is derived from an EMBL/GenBank/DDBJ whole genome shotgun (WGS) entry which is preliminary data.</text>
</comment>
<gene>
    <name evidence="3" type="ORF">LCGC14_2594020</name>
</gene>
<evidence type="ECO:0000256" key="2">
    <source>
        <dbReference type="SAM" id="Phobius"/>
    </source>
</evidence>
<keyword evidence="2" id="KW-0472">Membrane</keyword>
<dbReference type="AlphaFoldDB" id="A0A0F9AAZ6"/>
<keyword evidence="2" id="KW-0812">Transmembrane</keyword>
<feature type="compositionally biased region" description="Basic and acidic residues" evidence="1">
    <location>
        <begin position="7"/>
        <end position="18"/>
    </location>
</feature>
<proteinExistence type="predicted"/>
<dbReference type="EMBL" id="LAZR01043623">
    <property type="protein sequence ID" value="KKL06640.1"/>
    <property type="molecule type" value="Genomic_DNA"/>
</dbReference>
<name>A0A0F9AAZ6_9ZZZZ</name>
<feature type="non-terminal residue" evidence="3">
    <location>
        <position position="55"/>
    </location>
</feature>
<evidence type="ECO:0000313" key="3">
    <source>
        <dbReference type="EMBL" id="KKL06640.1"/>
    </source>
</evidence>
<evidence type="ECO:0000256" key="1">
    <source>
        <dbReference type="SAM" id="MobiDB-lite"/>
    </source>
</evidence>